<dbReference type="SMART" id="SM00503">
    <property type="entry name" value="SynN"/>
    <property type="match status" value="1"/>
</dbReference>
<evidence type="ECO:0000256" key="5">
    <source>
        <dbReference type="ARBA" id="ARBA00023054"/>
    </source>
</evidence>
<dbReference type="GO" id="GO:0000149">
    <property type="term" value="F:SNARE binding"/>
    <property type="evidence" value="ECO:0007669"/>
    <property type="project" value="TreeGrafter"/>
</dbReference>
<dbReference type="Gene3D" id="1.20.58.70">
    <property type="match status" value="1"/>
</dbReference>
<keyword evidence="4 8" id="KW-1133">Transmembrane helix</keyword>
<dbReference type="Pfam" id="PF00804">
    <property type="entry name" value="Syntaxin"/>
    <property type="match status" value="1"/>
</dbReference>
<keyword evidence="3 8" id="KW-0812">Transmembrane</keyword>
<evidence type="ECO:0000256" key="2">
    <source>
        <dbReference type="ARBA" id="ARBA00009063"/>
    </source>
</evidence>
<dbReference type="Proteomes" id="UP000292702">
    <property type="component" value="Unassembled WGS sequence"/>
</dbReference>
<evidence type="ECO:0000256" key="3">
    <source>
        <dbReference type="ARBA" id="ARBA00022692"/>
    </source>
</evidence>
<keyword evidence="5" id="KW-0175">Coiled coil</keyword>
<dbReference type="PANTHER" id="PTHR19957">
    <property type="entry name" value="SYNTAXIN"/>
    <property type="match status" value="1"/>
</dbReference>
<sequence length="322" mass="36094">MARDRLAALRAQRQQQQGGAPPQPQDHEMSNVYTPVRLAPDTNGASNGGSSDVLDKSPSEGMTDFYTEITAITDLIQQFNTNVSRISDLQQRSLNNVDDGGQQNNAVLDDLSLKTRDLGNSIKNRIKQLLKQPVQPGEDMRMRKNRTSFARAKFVEALQNYQNVERDYRAKYKQRVERQFKIVKPDATKEEISAVVDDAQGGGEQVFASALTSSTRYGESRAAYREVQDRHEDIRRIERTLTELAQLFNDMSTLVDSQDDAVQGIERRASEVEADTEAGLTLTGKAVKWARAARRKRWICFFLFLIILAIIGIAVGVTVGKN</sequence>
<feature type="transmembrane region" description="Helical" evidence="8">
    <location>
        <begin position="298"/>
        <end position="319"/>
    </location>
</feature>
<feature type="compositionally biased region" description="Low complexity" evidence="7">
    <location>
        <begin position="8"/>
        <end position="20"/>
    </location>
</feature>
<dbReference type="SMART" id="SM00397">
    <property type="entry name" value="t_SNARE"/>
    <property type="match status" value="1"/>
</dbReference>
<dbReference type="SUPFAM" id="SSF47661">
    <property type="entry name" value="t-snare proteins"/>
    <property type="match status" value="1"/>
</dbReference>
<evidence type="ECO:0000256" key="8">
    <source>
        <dbReference type="SAM" id="Phobius"/>
    </source>
</evidence>
<dbReference type="AlphaFoldDB" id="A0A4R0RHW9"/>
<evidence type="ECO:0000256" key="4">
    <source>
        <dbReference type="ARBA" id="ARBA00022989"/>
    </source>
</evidence>
<dbReference type="InterPro" id="IPR006011">
    <property type="entry name" value="Syntaxin_N"/>
</dbReference>
<feature type="region of interest" description="Disordered" evidence="7">
    <location>
        <begin position="1"/>
        <end position="59"/>
    </location>
</feature>
<dbReference type="OrthoDB" id="10255013at2759"/>
<evidence type="ECO:0000313" key="10">
    <source>
        <dbReference type="EMBL" id="TCD64439.1"/>
    </source>
</evidence>
<dbReference type="InterPro" id="IPR045242">
    <property type="entry name" value="Syntaxin"/>
</dbReference>
<evidence type="ECO:0000256" key="1">
    <source>
        <dbReference type="ARBA" id="ARBA00004211"/>
    </source>
</evidence>
<reference evidence="10 11" key="1">
    <citation type="submission" date="2018-11" db="EMBL/GenBank/DDBJ databases">
        <title>Genome assembly of Steccherinum ochraceum LE-BIN_3174, the white-rot fungus of the Steccherinaceae family (The Residual Polyporoid clade, Polyporales, Basidiomycota).</title>
        <authorList>
            <person name="Fedorova T.V."/>
            <person name="Glazunova O.A."/>
            <person name="Landesman E.O."/>
            <person name="Moiseenko K.V."/>
            <person name="Psurtseva N.V."/>
            <person name="Savinova O.S."/>
            <person name="Shakhova N.V."/>
            <person name="Tyazhelova T.V."/>
            <person name="Vasina D.V."/>
        </authorList>
    </citation>
    <scope>NUCLEOTIDE SEQUENCE [LARGE SCALE GENOMIC DNA]</scope>
    <source>
        <strain evidence="10 11">LE-BIN_3174</strain>
    </source>
</reference>
<gene>
    <name evidence="10" type="primary">SSO2_1</name>
    <name evidence="10" type="ORF">EIP91_004084</name>
</gene>
<dbReference type="PROSITE" id="PS50192">
    <property type="entry name" value="T_SNARE"/>
    <property type="match status" value="1"/>
</dbReference>
<evidence type="ECO:0000259" key="9">
    <source>
        <dbReference type="PROSITE" id="PS50192"/>
    </source>
</evidence>
<evidence type="ECO:0000313" key="11">
    <source>
        <dbReference type="Proteomes" id="UP000292702"/>
    </source>
</evidence>
<dbReference type="FunFam" id="1.20.58.70:FF:000008">
    <property type="entry name" value="Syntaxin family protein"/>
    <property type="match status" value="1"/>
</dbReference>
<name>A0A4R0RHW9_9APHY</name>
<accession>A0A4R0RHW9</accession>
<dbReference type="CDD" id="cd15849">
    <property type="entry name" value="SNARE_Sso1"/>
    <property type="match status" value="1"/>
</dbReference>
<keyword evidence="11" id="KW-1185">Reference proteome</keyword>
<evidence type="ECO:0000256" key="7">
    <source>
        <dbReference type="SAM" id="MobiDB-lite"/>
    </source>
</evidence>
<dbReference type="EMBL" id="RWJN01000236">
    <property type="protein sequence ID" value="TCD64439.1"/>
    <property type="molecule type" value="Genomic_DNA"/>
</dbReference>
<evidence type="ECO:0000256" key="6">
    <source>
        <dbReference type="ARBA" id="ARBA00023136"/>
    </source>
</evidence>
<dbReference type="GO" id="GO:0006906">
    <property type="term" value="P:vesicle fusion"/>
    <property type="evidence" value="ECO:0007669"/>
    <property type="project" value="TreeGrafter"/>
</dbReference>
<protein>
    <submittedName>
        <fullName evidence="10">Syntaxin</fullName>
    </submittedName>
</protein>
<dbReference type="InterPro" id="IPR000727">
    <property type="entry name" value="T_SNARE_dom"/>
</dbReference>
<dbReference type="GO" id="GO:0005886">
    <property type="term" value="C:plasma membrane"/>
    <property type="evidence" value="ECO:0007669"/>
    <property type="project" value="TreeGrafter"/>
</dbReference>
<organism evidence="10 11">
    <name type="scientific">Steccherinum ochraceum</name>
    <dbReference type="NCBI Taxonomy" id="92696"/>
    <lineage>
        <taxon>Eukaryota</taxon>
        <taxon>Fungi</taxon>
        <taxon>Dikarya</taxon>
        <taxon>Basidiomycota</taxon>
        <taxon>Agaricomycotina</taxon>
        <taxon>Agaricomycetes</taxon>
        <taxon>Polyporales</taxon>
        <taxon>Steccherinaceae</taxon>
        <taxon>Steccherinum</taxon>
    </lineage>
</organism>
<keyword evidence="6 8" id="KW-0472">Membrane</keyword>
<proteinExistence type="inferred from homology"/>
<comment type="similarity">
    <text evidence="2">Belongs to the syntaxin family.</text>
</comment>
<dbReference type="GO" id="GO:0048278">
    <property type="term" value="P:vesicle docking"/>
    <property type="evidence" value="ECO:0007669"/>
    <property type="project" value="TreeGrafter"/>
</dbReference>
<dbReference type="InterPro" id="IPR010989">
    <property type="entry name" value="SNARE"/>
</dbReference>
<dbReference type="GO" id="GO:0031201">
    <property type="term" value="C:SNARE complex"/>
    <property type="evidence" value="ECO:0007669"/>
    <property type="project" value="TreeGrafter"/>
</dbReference>
<feature type="domain" description="T-SNARE coiled-coil homology" evidence="9">
    <location>
        <begin position="224"/>
        <end position="286"/>
    </location>
</feature>
<dbReference type="GO" id="GO:0012505">
    <property type="term" value="C:endomembrane system"/>
    <property type="evidence" value="ECO:0007669"/>
    <property type="project" value="TreeGrafter"/>
</dbReference>
<comment type="subcellular location">
    <subcellularLocation>
        <location evidence="1">Membrane</location>
        <topology evidence="1">Single-pass type IV membrane protein</topology>
    </subcellularLocation>
</comment>
<dbReference type="GO" id="GO:0006886">
    <property type="term" value="P:intracellular protein transport"/>
    <property type="evidence" value="ECO:0007669"/>
    <property type="project" value="TreeGrafter"/>
</dbReference>
<dbReference type="PANTHER" id="PTHR19957:SF307">
    <property type="entry name" value="PROTEIN SSO1-RELATED"/>
    <property type="match status" value="1"/>
</dbReference>
<comment type="caution">
    <text evidence="10">The sequence shown here is derived from an EMBL/GenBank/DDBJ whole genome shotgun (WGS) entry which is preliminary data.</text>
</comment>
<dbReference type="STRING" id="92696.A0A4R0RHW9"/>
<dbReference type="GO" id="GO:0005484">
    <property type="term" value="F:SNAP receptor activity"/>
    <property type="evidence" value="ECO:0007669"/>
    <property type="project" value="TreeGrafter"/>
</dbReference>
<dbReference type="GO" id="GO:0006887">
    <property type="term" value="P:exocytosis"/>
    <property type="evidence" value="ECO:0007669"/>
    <property type="project" value="TreeGrafter"/>
</dbReference>
<dbReference type="CDD" id="cd00179">
    <property type="entry name" value="SynN"/>
    <property type="match status" value="1"/>
</dbReference>